<evidence type="ECO:0000313" key="3">
    <source>
        <dbReference type="Proteomes" id="UP000830835"/>
    </source>
</evidence>
<gene>
    <name evidence="2" type="ORF">JX360_01245</name>
</gene>
<dbReference type="EMBL" id="JAFIRA010000002">
    <property type="protein sequence ID" value="MCJ2541542.1"/>
    <property type="molecule type" value="Genomic_DNA"/>
</dbReference>
<name>A0ABT0C750_THEVL</name>
<evidence type="ECO:0000313" key="2">
    <source>
        <dbReference type="EMBL" id="MCJ2541542.1"/>
    </source>
</evidence>
<feature type="region of interest" description="Disordered" evidence="1">
    <location>
        <begin position="28"/>
        <end position="47"/>
    </location>
</feature>
<comment type="caution">
    <text evidence="2">The sequence shown here is derived from an EMBL/GenBank/DDBJ whole genome shotgun (WGS) entry which is preliminary data.</text>
</comment>
<dbReference type="RefSeq" id="WP_244348619.1">
    <property type="nucleotide sequence ID" value="NZ_JAFIRA010000002.1"/>
</dbReference>
<accession>A0ABT0C750</accession>
<sequence>MVRLLVVTAVVLVGFLVVNRLYRASYDPEGQRQTHPEAAQQGIPQGAPMEVYRSREQLQQNLNQSVRGTQQQVEAIEQSLSNP</sequence>
<dbReference type="Proteomes" id="UP000830835">
    <property type="component" value="Unassembled WGS sequence"/>
</dbReference>
<evidence type="ECO:0000256" key="1">
    <source>
        <dbReference type="SAM" id="MobiDB-lite"/>
    </source>
</evidence>
<proteinExistence type="predicted"/>
<keyword evidence="3" id="KW-1185">Reference proteome</keyword>
<reference evidence="2" key="1">
    <citation type="submission" date="2021-02" db="EMBL/GenBank/DDBJ databases">
        <title>The CRISPR/cas machinery reduction and long-range gene transfer in the hot spring cyanobacterium Synechococcus.</title>
        <authorList>
            <person name="Dvorak P."/>
            <person name="Jahodarova E."/>
            <person name="Hasler P."/>
            <person name="Poulickova A."/>
        </authorList>
    </citation>
    <scope>NUCLEOTIDE SEQUENCE</scope>
    <source>
        <strain evidence="2">Rupite</strain>
    </source>
</reference>
<organism evidence="2 3">
    <name type="scientific">Thermostichus vulcanus str. 'Rupite'</name>
    <dbReference type="NCBI Taxonomy" id="2813851"/>
    <lineage>
        <taxon>Bacteria</taxon>
        <taxon>Bacillati</taxon>
        <taxon>Cyanobacteriota</taxon>
        <taxon>Cyanophyceae</taxon>
        <taxon>Thermostichales</taxon>
        <taxon>Thermostichaceae</taxon>
        <taxon>Thermostichus</taxon>
    </lineage>
</organism>
<protein>
    <submittedName>
        <fullName evidence="2">Uncharacterized protein</fullName>
    </submittedName>
</protein>